<protein>
    <recommendedName>
        <fullName evidence="3">ParB/Sulfiredoxin domain-containing protein</fullName>
    </recommendedName>
</protein>
<comment type="caution">
    <text evidence="1">The sequence shown here is derived from an EMBL/GenBank/DDBJ whole genome shotgun (WGS) entry which is preliminary data.</text>
</comment>
<reference evidence="1 2" key="1">
    <citation type="journal article" date="2016" name="Nat. Commun.">
        <title>Thousands of microbial genomes shed light on interconnected biogeochemical processes in an aquifer system.</title>
        <authorList>
            <person name="Anantharaman K."/>
            <person name="Brown C.T."/>
            <person name="Hug L.A."/>
            <person name="Sharon I."/>
            <person name="Castelle C.J."/>
            <person name="Probst A.J."/>
            <person name="Thomas B.C."/>
            <person name="Singh A."/>
            <person name="Wilkins M.J."/>
            <person name="Karaoz U."/>
            <person name="Brodie E.L."/>
            <person name="Williams K.H."/>
            <person name="Hubbard S.S."/>
            <person name="Banfield J.F."/>
        </authorList>
    </citation>
    <scope>NUCLEOTIDE SEQUENCE [LARGE SCALE GENOMIC DNA]</scope>
</reference>
<evidence type="ECO:0000313" key="1">
    <source>
        <dbReference type="EMBL" id="OGB73282.1"/>
    </source>
</evidence>
<dbReference type="AlphaFoldDB" id="A0A1F4NQW4"/>
<accession>A0A1F4NQW4</accession>
<evidence type="ECO:0008006" key="3">
    <source>
        <dbReference type="Google" id="ProtNLM"/>
    </source>
</evidence>
<dbReference type="EMBL" id="METD01000001">
    <property type="protein sequence ID" value="OGB73282.1"/>
    <property type="molecule type" value="Genomic_DNA"/>
</dbReference>
<dbReference type="Proteomes" id="UP000178085">
    <property type="component" value="Unassembled WGS sequence"/>
</dbReference>
<name>A0A1F4NQW4_UNCK3</name>
<proteinExistence type="predicted"/>
<gene>
    <name evidence="1" type="ORF">A3K51_00165</name>
</gene>
<sequence length="157" mass="17857">MLDVIWFTEYVMTQDHEVSLWTVEAAQIAAKNGQLRQWVIDFLDSPAGKNSKFAEDLRKNPSWVFDAPIKFPLQELTPISGQPEDNRLFHDSHWDDNVSAMVEAIASGWCPPPLIVTSNLGIPNGISDGNHRWSALRETGHTEYWTIFYYPNPSKPS</sequence>
<evidence type="ECO:0000313" key="2">
    <source>
        <dbReference type="Proteomes" id="UP000178085"/>
    </source>
</evidence>
<organism evidence="1 2">
    <name type="scientific">candidate division Kazan bacterium RIFCSPLOWO2_01_FULL_45_19</name>
    <dbReference type="NCBI Taxonomy" id="1798538"/>
    <lineage>
        <taxon>Bacteria</taxon>
        <taxon>Bacteria division Kazan-3B-28</taxon>
    </lineage>
</organism>